<name>A0A1L3ZR28_9SPHN</name>
<accession>A0A1L3ZR28</accession>
<dbReference type="RefSeq" id="WP_072595658.1">
    <property type="nucleotide sequence ID" value="NZ_CP018221.1"/>
</dbReference>
<sequence>MSMIRANTYKPPAVDSAQAVANAQRLLSSAVHLRNITAVSLAKQYRLSLKRAEYMLQVEQGRRQRAQSPG</sequence>
<dbReference type="AlphaFoldDB" id="A0A1L3ZR28"/>
<dbReference type="STRING" id="1921510.BSL82_01205"/>
<gene>
    <name evidence="1" type="ORF">BSL82_01205</name>
</gene>
<dbReference type="Proteomes" id="UP000182063">
    <property type="component" value="Chromosome"/>
</dbReference>
<organism evidence="1 2">
    <name type="scientific">Tardibacter chloracetimidivorans</name>
    <dbReference type="NCBI Taxonomy" id="1921510"/>
    <lineage>
        <taxon>Bacteria</taxon>
        <taxon>Pseudomonadati</taxon>
        <taxon>Pseudomonadota</taxon>
        <taxon>Alphaproteobacteria</taxon>
        <taxon>Sphingomonadales</taxon>
        <taxon>Sphingomonadaceae</taxon>
        <taxon>Tardibacter</taxon>
    </lineage>
</organism>
<proteinExistence type="predicted"/>
<keyword evidence="2" id="KW-1185">Reference proteome</keyword>
<protein>
    <submittedName>
        <fullName evidence="1">Uncharacterized protein</fullName>
    </submittedName>
</protein>
<dbReference type="EMBL" id="CP018221">
    <property type="protein sequence ID" value="API58082.1"/>
    <property type="molecule type" value="Genomic_DNA"/>
</dbReference>
<dbReference type="KEGG" id="sphj:BSL82_01205"/>
<evidence type="ECO:0000313" key="2">
    <source>
        <dbReference type="Proteomes" id="UP000182063"/>
    </source>
</evidence>
<evidence type="ECO:0000313" key="1">
    <source>
        <dbReference type="EMBL" id="API58082.1"/>
    </source>
</evidence>
<reference evidence="2" key="1">
    <citation type="submission" date="2016-11" db="EMBL/GenBank/DDBJ databases">
        <title>Complete Genome Sequence of alachlor-degrading Sphingomonas sp. strain JJ-A5.</title>
        <authorList>
            <person name="Lee H."/>
            <person name="Ka J.-O."/>
        </authorList>
    </citation>
    <scope>NUCLEOTIDE SEQUENCE [LARGE SCALE GENOMIC DNA]</scope>
    <source>
        <strain evidence="2">JJ-A5</strain>
    </source>
</reference>